<evidence type="ECO:0000313" key="1">
    <source>
        <dbReference type="EMBL" id="KAK7308181.1"/>
    </source>
</evidence>
<dbReference type="AlphaFoldDB" id="A0AAN9PRU5"/>
<dbReference type="PANTHER" id="PTHR45958">
    <property type="entry name" value="RING-TYPE E3 UBIQUITIN TRANSFERASE"/>
    <property type="match status" value="1"/>
</dbReference>
<dbReference type="Proteomes" id="UP001367508">
    <property type="component" value="Unassembled WGS sequence"/>
</dbReference>
<dbReference type="InterPro" id="IPR016024">
    <property type="entry name" value="ARM-type_fold"/>
</dbReference>
<dbReference type="PANTHER" id="PTHR45958:SF15">
    <property type="entry name" value="RING-TYPE E3 UBIQUITIN TRANSFERASE"/>
    <property type="match status" value="1"/>
</dbReference>
<dbReference type="InterPro" id="IPR052608">
    <property type="entry name" value="U-box_domain_protein"/>
</dbReference>
<comment type="caution">
    <text evidence="1">The sequence shown here is derived from an EMBL/GenBank/DDBJ whole genome shotgun (WGS) entry which is preliminary data.</text>
</comment>
<keyword evidence="2" id="KW-1185">Reference proteome</keyword>
<protein>
    <submittedName>
        <fullName evidence="1">Uncharacterized protein</fullName>
    </submittedName>
</protein>
<proteinExistence type="predicted"/>
<dbReference type="InterPro" id="IPR011989">
    <property type="entry name" value="ARM-like"/>
</dbReference>
<name>A0AAN9PRU5_CANGL</name>
<gene>
    <name evidence="1" type="ORF">VNO77_41780</name>
</gene>
<dbReference type="EMBL" id="JAYMYQ010000010">
    <property type="protein sequence ID" value="KAK7308181.1"/>
    <property type="molecule type" value="Genomic_DNA"/>
</dbReference>
<sequence length="290" mass="32705">MKRKTLFPKKKSFEILRSSFTYRPRRLEALIGFLENKDNDDVQMAIAGLLANLSKLEREITMKLIELGGLDAIISVLKIGKMEAKKYALSALFRFTDPTNIESRCDLVKRGICPLLLDFLNTSSVTGKARITAIIGDLSMSTPKLTIISKPTGCWFFKSSHVPLCSAHGSVCSGTNSIMAEAVGLLENVFVSKEMVEYYRLYRAKKSTQKIVEDHVKDLKKKAIDVSKAITVSNEIDEVTIEYHPNQDESYTKMNIFKENIIIKASVCCDDQLELFPKLIQVLKRLRLNS</sequence>
<dbReference type="Gene3D" id="1.25.10.10">
    <property type="entry name" value="Leucine-rich Repeat Variant"/>
    <property type="match status" value="1"/>
</dbReference>
<accession>A0AAN9PRU5</accession>
<dbReference type="SUPFAM" id="SSF48371">
    <property type="entry name" value="ARM repeat"/>
    <property type="match status" value="1"/>
</dbReference>
<organism evidence="1 2">
    <name type="scientific">Canavalia gladiata</name>
    <name type="common">Sword bean</name>
    <name type="synonym">Dolichos gladiatus</name>
    <dbReference type="NCBI Taxonomy" id="3824"/>
    <lineage>
        <taxon>Eukaryota</taxon>
        <taxon>Viridiplantae</taxon>
        <taxon>Streptophyta</taxon>
        <taxon>Embryophyta</taxon>
        <taxon>Tracheophyta</taxon>
        <taxon>Spermatophyta</taxon>
        <taxon>Magnoliopsida</taxon>
        <taxon>eudicotyledons</taxon>
        <taxon>Gunneridae</taxon>
        <taxon>Pentapetalae</taxon>
        <taxon>rosids</taxon>
        <taxon>fabids</taxon>
        <taxon>Fabales</taxon>
        <taxon>Fabaceae</taxon>
        <taxon>Papilionoideae</taxon>
        <taxon>50 kb inversion clade</taxon>
        <taxon>NPAAA clade</taxon>
        <taxon>indigoferoid/millettioid clade</taxon>
        <taxon>Phaseoleae</taxon>
        <taxon>Canavalia</taxon>
    </lineage>
</organism>
<reference evidence="1 2" key="1">
    <citation type="submission" date="2024-01" db="EMBL/GenBank/DDBJ databases">
        <title>The genomes of 5 underutilized Papilionoideae crops provide insights into root nodulation and disease resistanc.</title>
        <authorList>
            <person name="Jiang F."/>
        </authorList>
    </citation>
    <scope>NUCLEOTIDE SEQUENCE [LARGE SCALE GENOMIC DNA]</scope>
    <source>
        <strain evidence="1">LVBAO_FW01</strain>
        <tissue evidence="1">Leaves</tissue>
    </source>
</reference>
<evidence type="ECO:0000313" key="2">
    <source>
        <dbReference type="Proteomes" id="UP001367508"/>
    </source>
</evidence>